<comment type="caution">
    <text evidence="1">The sequence shown here is derived from an EMBL/GenBank/DDBJ whole genome shotgun (WGS) entry which is preliminary data.</text>
</comment>
<proteinExistence type="predicted"/>
<evidence type="ECO:0000313" key="1">
    <source>
        <dbReference type="EMBL" id="MEV0709307.1"/>
    </source>
</evidence>
<dbReference type="PANTHER" id="PTHR39441:SF1">
    <property type="entry name" value="DUF2252 DOMAIN-CONTAINING PROTEIN"/>
    <property type="match status" value="1"/>
</dbReference>
<dbReference type="InterPro" id="IPR018721">
    <property type="entry name" value="DUF2252"/>
</dbReference>
<protein>
    <submittedName>
        <fullName evidence="1">DUF2252 domain-containing protein</fullName>
    </submittedName>
</protein>
<sequence>MSDSGSDRTDLRNFVPADEVRARGRALRERVPVTARDRDAVGPRRPGVLEFLEASHADRLPHLVPLRVGRMMSGPFTFYRGAAGLMAADLAHSPVSGLDAQICGDAHAANFGLYGTQRGEIVMDINDFDETILGPWEWDLERLAASLVLAGRESGVDEDACRAAARDAATSYRTAIDRLAEMPFMESWTALPDESVLSAAKADDLLDNFKKAAKKARKNTSAKVASKWTEHIDDHETGVRKHRFVSDPPVLTAVDEQVAEAVIDGLERYVATLRESRRNLITRFTVSDIAFRIVGTGSVGLHSYVALLHGNDGESLVLQLKQSIPSALAPYLPPRPDRHEGERIVQGARHVQAETDILLGWTSIALGERELPFIVRQFRNLKGAIDPAGLGAEDLDDYGRLAGALLARAHSRSLDPRLTSGYLDSDESFDDAVSAFAVRYADRTEADHAELVAAVQAGKLAAELPA</sequence>
<name>A0ABV3FV48_9NOCA</name>
<dbReference type="EMBL" id="JBFAKC010000007">
    <property type="protein sequence ID" value="MEV0709307.1"/>
    <property type="molecule type" value="Genomic_DNA"/>
</dbReference>
<dbReference type="RefSeq" id="WP_357784746.1">
    <property type="nucleotide sequence ID" value="NZ_JBFAKC010000007.1"/>
</dbReference>
<evidence type="ECO:0000313" key="2">
    <source>
        <dbReference type="Proteomes" id="UP001551695"/>
    </source>
</evidence>
<organism evidence="1 2">
    <name type="scientific">Nocardia aurea</name>
    <dbReference type="NCBI Taxonomy" id="2144174"/>
    <lineage>
        <taxon>Bacteria</taxon>
        <taxon>Bacillati</taxon>
        <taxon>Actinomycetota</taxon>
        <taxon>Actinomycetes</taxon>
        <taxon>Mycobacteriales</taxon>
        <taxon>Nocardiaceae</taxon>
        <taxon>Nocardia</taxon>
    </lineage>
</organism>
<reference evidence="1 2" key="1">
    <citation type="submission" date="2024-06" db="EMBL/GenBank/DDBJ databases">
        <title>The Natural Products Discovery Center: Release of the First 8490 Sequenced Strains for Exploring Actinobacteria Biosynthetic Diversity.</title>
        <authorList>
            <person name="Kalkreuter E."/>
            <person name="Kautsar S.A."/>
            <person name="Yang D."/>
            <person name="Bader C.D."/>
            <person name="Teijaro C.N."/>
            <person name="Fluegel L."/>
            <person name="Davis C.M."/>
            <person name="Simpson J.R."/>
            <person name="Lauterbach L."/>
            <person name="Steele A.D."/>
            <person name="Gui C."/>
            <person name="Meng S."/>
            <person name="Li G."/>
            <person name="Viehrig K."/>
            <person name="Ye F."/>
            <person name="Su P."/>
            <person name="Kiefer A.F."/>
            <person name="Nichols A."/>
            <person name="Cepeda A.J."/>
            <person name="Yan W."/>
            <person name="Fan B."/>
            <person name="Jiang Y."/>
            <person name="Adhikari A."/>
            <person name="Zheng C.-J."/>
            <person name="Schuster L."/>
            <person name="Cowan T.M."/>
            <person name="Smanski M.J."/>
            <person name="Chevrette M.G."/>
            <person name="De Carvalho L.P.S."/>
            <person name="Shen B."/>
        </authorList>
    </citation>
    <scope>NUCLEOTIDE SEQUENCE [LARGE SCALE GENOMIC DNA]</scope>
    <source>
        <strain evidence="1 2">NPDC050403</strain>
    </source>
</reference>
<dbReference type="Pfam" id="PF10009">
    <property type="entry name" value="DUF2252"/>
    <property type="match status" value="1"/>
</dbReference>
<dbReference type="PANTHER" id="PTHR39441">
    <property type="entry name" value="DUF2252 DOMAIN-CONTAINING PROTEIN"/>
    <property type="match status" value="1"/>
</dbReference>
<accession>A0ABV3FV48</accession>
<gene>
    <name evidence="1" type="ORF">AB0I48_17240</name>
</gene>
<keyword evidence="2" id="KW-1185">Reference proteome</keyword>
<dbReference type="Proteomes" id="UP001551695">
    <property type="component" value="Unassembled WGS sequence"/>
</dbReference>